<feature type="transmembrane region" description="Helical" evidence="7">
    <location>
        <begin position="73"/>
        <end position="90"/>
    </location>
</feature>
<comment type="subcellular location">
    <subcellularLocation>
        <location evidence="1">Cell membrane</location>
        <topology evidence="1">Multi-pass membrane protein</topology>
    </subcellularLocation>
</comment>
<reference evidence="9 10" key="1">
    <citation type="submission" date="2011-10" db="EMBL/GenBank/DDBJ databases">
        <title>Whole genome sequence of Selenomonas ruminantium subsp. lactilytica TAM6421.</title>
        <authorList>
            <person name="Oguchi A."/>
            <person name="Ankai A."/>
            <person name="Kaneko J."/>
            <person name="Yamada-Narita S."/>
            <person name="Fukui S."/>
            <person name="Takahashi M."/>
            <person name="Onodera T."/>
            <person name="Kojima S."/>
            <person name="Fushimi T."/>
            <person name="Abe N."/>
            <person name="Kamio Y."/>
            <person name="Yamazaki S."/>
            <person name="Fujita N."/>
        </authorList>
    </citation>
    <scope>NUCLEOTIDE SEQUENCE [LARGE SCALE GENOMIC DNA]</scope>
    <source>
        <strain evidence="10">NBRC 103574 / TAM6421</strain>
        <plasmid evidence="9 10">pSRC1</plasmid>
    </source>
</reference>
<keyword evidence="4 7" id="KW-0812">Transmembrane</keyword>
<dbReference type="PANTHER" id="PTHR42920:SF5">
    <property type="entry name" value="EAMA DOMAIN-CONTAINING PROTEIN"/>
    <property type="match status" value="1"/>
</dbReference>
<dbReference type="AlphaFoldDB" id="I0GWD5"/>
<feature type="domain" description="EamA" evidence="8">
    <location>
        <begin position="151"/>
        <end position="283"/>
    </location>
</feature>
<protein>
    <recommendedName>
        <fullName evidence="8">EamA domain-containing protein</fullName>
    </recommendedName>
</protein>
<feature type="transmembrane region" description="Helical" evidence="7">
    <location>
        <begin position="182"/>
        <end position="201"/>
    </location>
</feature>
<feature type="transmembrane region" description="Helical" evidence="7">
    <location>
        <begin position="213"/>
        <end position="233"/>
    </location>
</feature>
<dbReference type="EMBL" id="AP012299">
    <property type="protein sequence ID" value="BAL85072.1"/>
    <property type="molecule type" value="Genomic_DNA"/>
</dbReference>
<feature type="transmembrane region" description="Helical" evidence="7">
    <location>
        <begin position="269"/>
        <end position="289"/>
    </location>
</feature>
<evidence type="ECO:0000256" key="3">
    <source>
        <dbReference type="ARBA" id="ARBA00022475"/>
    </source>
</evidence>
<evidence type="ECO:0000256" key="1">
    <source>
        <dbReference type="ARBA" id="ARBA00004651"/>
    </source>
</evidence>
<name>I0GWD5_SELRL</name>
<feature type="transmembrane region" description="Helical" evidence="7">
    <location>
        <begin position="128"/>
        <end position="148"/>
    </location>
</feature>
<keyword evidence="3" id="KW-1003">Cell membrane</keyword>
<dbReference type="InterPro" id="IPR051258">
    <property type="entry name" value="Diverse_Substrate_Transporter"/>
</dbReference>
<organism evidence="9 10">
    <name type="scientific">Selenomonas ruminantium subsp. lactilytica (strain NBRC 103574 / TAM6421)</name>
    <dbReference type="NCBI Taxonomy" id="927704"/>
    <lineage>
        <taxon>Bacteria</taxon>
        <taxon>Bacillati</taxon>
        <taxon>Bacillota</taxon>
        <taxon>Negativicutes</taxon>
        <taxon>Selenomonadales</taxon>
        <taxon>Selenomonadaceae</taxon>
        <taxon>Selenomonas</taxon>
    </lineage>
</organism>
<dbReference type="RefSeq" id="WP_014431281.1">
    <property type="nucleotide sequence ID" value="NC_017078.1"/>
</dbReference>
<gene>
    <name evidence="9" type="ordered locus">SELR_pSRC102650</name>
</gene>
<feature type="transmembrane region" description="Helical" evidence="7">
    <location>
        <begin position="32"/>
        <end position="53"/>
    </location>
</feature>
<evidence type="ECO:0000256" key="4">
    <source>
        <dbReference type="ARBA" id="ARBA00022692"/>
    </source>
</evidence>
<sequence>MQMRGNIFLLIAAFIWGTTFVAQQVGMEELGPFTYAAARFFLGTLFLAGLWLLDRKRREYRKQRGLHHSGWKLGLGAGLLLFTASSLQQYALQFTTVGKTSFITALYIVLVPLGAALFRLARVYMVNWMGAMLAMGGLYLLTIQGTITLNPGDMLVALSALGWTAQILYIDRFAPHADVLELSLSQTICCFVASLLAALGTETMTLAPVLNSWISIAYAGVLSTGVAFTLQIVGQKYAAPSEAAVIMSFEAVFGALASFLILGEQMTTAQLWGCILMFAGVIVSQLRTIMNRSN</sequence>
<evidence type="ECO:0000259" key="8">
    <source>
        <dbReference type="Pfam" id="PF00892"/>
    </source>
</evidence>
<comment type="similarity">
    <text evidence="2">Belongs to the EamA transporter family.</text>
</comment>
<geneLocation type="plasmid" evidence="9 10">
    <name>pSRC1</name>
</geneLocation>
<dbReference type="GO" id="GO:0005886">
    <property type="term" value="C:plasma membrane"/>
    <property type="evidence" value="ECO:0007669"/>
    <property type="project" value="UniProtKB-SubCell"/>
</dbReference>
<evidence type="ECO:0000256" key="6">
    <source>
        <dbReference type="ARBA" id="ARBA00023136"/>
    </source>
</evidence>
<feature type="domain" description="EamA" evidence="8">
    <location>
        <begin position="4"/>
        <end position="142"/>
    </location>
</feature>
<dbReference type="InterPro" id="IPR037185">
    <property type="entry name" value="EmrE-like"/>
</dbReference>
<dbReference type="Proteomes" id="UP000007887">
    <property type="component" value="Plasmid pSRC1"/>
</dbReference>
<dbReference type="PANTHER" id="PTHR42920">
    <property type="entry name" value="OS03G0707200 PROTEIN-RELATED"/>
    <property type="match status" value="1"/>
</dbReference>
<evidence type="ECO:0000256" key="7">
    <source>
        <dbReference type="SAM" id="Phobius"/>
    </source>
</evidence>
<feature type="transmembrane region" description="Helical" evidence="7">
    <location>
        <begin position="102"/>
        <end position="121"/>
    </location>
</feature>
<dbReference type="PATRIC" id="fig|927704.6.peg.3193"/>
<dbReference type="Gene3D" id="1.10.3730.20">
    <property type="match status" value="1"/>
</dbReference>
<accession>I0GWD5</accession>
<feature type="transmembrane region" description="Helical" evidence="7">
    <location>
        <begin position="245"/>
        <end position="263"/>
    </location>
</feature>
<dbReference type="InterPro" id="IPR000620">
    <property type="entry name" value="EamA_dom"/>
</dbReference>
<dbReference type="HOGENOM" id="CLU_033863_21_2_9"/>
<dbReference type="Pfam" id="PF00892">
    <property type="entry name" value="EamA"/>
    <property type="match status" value="2"/>
</dbReference>
<evidence type="ECO:0000313" key="9">
    <source>
        <dbReference type="EMBL" id="BAL85072.1"/>
    </source>
</evidence>
<evidence type="ECO:0000256" key="5">
    <source>
        <dbReference type="ARBA" id="ARBA00022989"/>
    </source>
</evidence>
<keyword evidence="9" id="KW-0614">Plasmid</keyword>
<keyword evidence="5 7" id="KW-1133">Transmembrane helix</keyword>
<dbReference type="KEGG" id="sri:SELR_pSRC102650"/>
<evidence type="ECO:0000313" key="10">
    <source>
        <dbReference type="Proteomes" id="UP000007887"/>
    </source>
</evidence>
<proteinExistence type="inferred from homology"/>
<keyword evidence="6 7" id="KW-0472">Membrane</keyword>
<evidence type="ECO:0000256" key="2">
    <source>
        <dbReference type="ARBA" id="ARBA00007362"/>
    </source>
</evidence>
<dbReference type="SUPFAM" id="SSF103481">
    <property type="entry name" value="Multidrug resistance efflux transporter EmrE"/>
    <property type="match status" value="2"/>
</dbReference>